<evidence type="ECO:0000313" key="2">
    <source>
        <dbReference type="Proteomes" id="UP000448877"/>
    </source>
</evidence>
<dbReference type="AlphaFoldDB" id="A0A642PNQ5"/>
<gene>
    <name evidence="1" type="ORF">F2Y81_26080</name>
</gene>
<reference evidence="1 2" key="1">
    <citation type="journal article" date="2019" name="Nat. Med.">
        <title>A library of human gut bacterial isolates paired with longitudinal multiomics data enables mechanistic microbiome research.</title>
        <authorList>
            <person name="Poyet M."/>
            <person name="Groussin M."/>
            <person name="Gibbons S.M."/>
            <person name="Avila-Pacheco J."/>
            <person name="Jiang X."/>
            <person name="Kearney S.M."/>
            <person name="Perrotta A.R."/>
            <person name="Berdy B."/>
            <person name="Zhao S."/>
            <person name="Lieberman T.D."/>
            <person name="Swanson P.K."/>
            <person name="Smith M."/>
            <person name="Roesemann S."/>
            <person name="Alexander J.E."/>
            <person name="Rich S.A."/>
            <person name="Livny J."/>
            <person name="Vlamakis H."/>
            <person name="Clish C."/>
            <person name="Bullock K."/>
            <person name="Deik A."/>
            <person name="Scott J."/>
            <person name="Pierce K.A."/>
            <person name="Xavier R.J."/>
            <person name="Alm E.J."/>
        </authorList>
    </citation>
    <scope>NUCLEOTIDE SEQUENCE [LARGE SCALE GENOMIC DNA]</scope>
    <source>
        <strain evidence="1 2">BIOML-A6</strain>
    </source>
</reference>
<dbReference type="Proteomes" id="UP000448877">
    <property type="component" value="Unassembled WGS sequence"/>
</dbReference>
<accession>A0A642PNQ5</accession>
<proteinExistence type="predicted"/>
<dbReference type="Gene3D" id="3.40.50.300">
    <property type="entry name" value="P-loop containing nucleotide triphosphate hydrolases"/>
    <property type="match status" value="1"/>
</dbReference>
<comment type="caution">
    <text evidence="1">The sequence shown here is derived from an EMBL/GenBank/DDBJ whole genome shotgun (WGS) entry which is preliminary data.</text>
</comment>
<dbReference type="EMBL" id="VVYV01000073">
    <property type="protein sequence ID" value="KAA5412323.1"/>
    <property type="molecule type" value="Genomic_DNA"/>
</dbReference>
<dbReference type="Gene3D" id="3.30.420.240">
    <property type="match status" value="1"/>
</dbReference>
<sequence length="704" mass="81011">MIKGNINIKAITNILIENERRNSIIYAKFNPITGEGSVGGRVKCTISDFPIRNQWLPKRVMKIPLVRQLVEAGSIAKFLTDYMGVEDNPDDRLKVIEQFVRIRSREDFPFWAATFVYIKNKGGGEDVLFRLTRPQRRFVERLEKLRIAGKPIRIILLKARQWGGSTTSQLYMAWLQLLHKIGLNSLIIAHQGAGSDEIKDMFDRMIKKYPVEMLHKIDELYNENEPKLVGVGKSGSIYRVPQRNCKIKIGTAERPDSCRGGDYNLVHLSEVGIWKATEGKKPEDIVRSACSGILLKPYTMIVYESTANGTGNFFHREYTAAKKGDSQFEAMFVSWFDIEQYTLAFNSDKEKQGFAEWLYKNRNNENTSSEREECGKYLWWLWEKGATLEAINWYIAERRKYNDHGQMAAEFPSDDIEAFVHSGARIFDKYKVDAMRKTCKKPKYVGEVYADTDEGKNALQNLRFMEDKQGLLHIWELPEIDEKEVVTDRYLTVVDVGGRSNKADFSVIVVFDRLFMIDGDRPVVVAQWYGHCDIDQLAWKAAQIAAFYDNSLLVIESNTLETHDKERQVDGDQSGFILNQIKDIYPNLYARKQSEEDVREGLPTKYGFHTNISTKPMIISTLVKVIRENLYTERDERCLDEYLCYEKKPNGAFGAITGKHDDLLMTRAIGLHICFFEMDTPKIVPRVGRFTVKRRKKAVSAATI</sequence>
<dbReference type="RefSeq" id="WP_004317980.1">
    <property type="nucleotide sequence ID" value="NZ_VVYV01000073.1"/>
</dbReference>
<protein>
    <submittedName>
        <fullName evidence="1">Terminase</fullName>
    </submittedName>
</protein>
<name>A0A642PNQ5_9BACE</name>
<evidence type="ECO:0000313" key="1">
    <source>
        <dbReference type="EMBL" id="KAA5412323.1"/>
    </source>
</evidence>
<organism evidence="1 2">
    <name type="scientific">Bacteroides cellulosilyticus</name>
    <dbReference type="NCBI Taxonomy" id="246787"/>
    <lineage>
        <taxon>Bacteria</taxon>
        <taxon>Pseudomonadati</taxon>
        <taxon>Bacteroidota</taxon>
        <taxon>Bacteroidia</taxon>
        <taxon>Bacteroidales</taxon>
        <taxon>Bacteroidaceae</taxon>
        <taxon>Bacteroides</taxon>
    </lineage>
</organism>
<dbReference type="InterPro" id="IPR027417">
    <property type="entry name" value="P-loop_NTPase"/>
</dbReference>